<dbReference type="PANTHER" id="PTHR13832:SF668">
    <property type="entry name" value="PROTEIN PHOSPHATASE 2C 39-RELATED"/>
    <property type="match status" value="1"/>
</dbReference>
<dbReference type="PROSITE" id="PS51746">
    <property type="entry name" value="PPM_2"/>
    <property type="match status" value="1"/>
</dbReference>
<dbReference type="SMART" id="SM00332">
    <property type="entry name" value="PP2Cc"/>
    <property type="match status" value="1"/>
</dbReference>
<dbReference type="InterPro" id="IPR001932">
    <property type="entry name" value="PPM-type_phosphatase-like_dom"/>
</dbReference>
<dbReference type="SUPFAM" id="SSF81606">
    <property type="entry name" value="PP2C-like"/>
    <property type="match status" value="1"/>
</dbReference>
<dbReference type="GO" id="GO:0016020">
    <property type="term" value="C:membrane"/>
    <property type="evidence" value="ECO:0007669"/>
    <property type="project" value="UniProtKB-SubCell"/>
</dbReference>
<evidence type="ECO:0000256" key="1">
    <source>
        <dbReference type="ARBA" id="ARBA00004370"/>
    </source>
</evidence>
<dbReference type="STRING" id="857967.G0QR98"/>
<proteinExistence type="predicted"/>
<evidence type="ECO:0000313" key="4">
    <source>
        <dbReference type="EMBL" id="EGR32250.1"/>
    </source>
</evidence>
<evidence type="ECO:0000259" key="3">
    <source>
        <dbReference type="PROSITE" id="PS51746"/>
    </source>
</evidence>
<dbReference type="InterPro" id="IPR036457">
    <property type="entry name" value="PPM-type-like_dom_sf"/>
</dbReference>
<name>G0QR98_ICHMU</name>
<dbReference type="RefSeq" id="XP_004035736.1">
    <property type="nucleotide sequence ID" value="XM_004035688.1"/>
</dbReference>
<gene>
    <name evidence="4" type="ORF">IMG5_090990</name>
</gene>
<dbReference type="AlphaFoldDB" id="G0QR98"/>
<dbReference type="EC" id="3.1.3.16" evidence="4"/>
<dbReference type="InParanoid" id="G0QR98"/>
<dbReference type="Pfam" id="PF00481">
    <property type="entry name" value="PP2C"/>
    <property type="match status" value="1"/>
</dbReference>
<dbReference type="GO" id="GO:0004722">
    <property type="term" value="F:protein serine/threonine phosphatase activity"/>
    <property type="evidence" value="ECO:0007669"/>
    <property type="project" value="UniProtKB-EC"/>
</dbReference>
<keyword evidence="2" id="KW-0472">Membrane</keyword>
<dbReference type="EMBL" id="GL983744">
    <property type="protein sequence ID" value="EGR32250.1"/>
    <property type="molecule type" value="Genomic_DNA"/>
</dbReference>
<organism evidence="4 5">
    <name type="scientific">Ichthyophthirius multifiliis</name>
    <name type="common">White spot disease agent</name>
    <name type="synonym">Ich</name>
    <dbReference type="NCBI Taxonomy" id="5932"/>
    <lineage>
        <taxon>Eukaryota</taxon>
        <taxon>Sar</taxon>
        <taxon>Alveolata</taxon>
        <taxon>Ciliophora</taxon>
        <taxon>Intramacronucleata</taxon>
        <taxon>Oligohymenophorea</taxon>
        <taxon>Hymenostomatida</taxon>
        <taxon>Ophryoglenina</taxon>
        <taxon>Ichthyophthirius</taxon>
    </lineage>
</organism>
<feature type="domain" description="PPM-type phosphatase" evidence="3">
    <location>
        <begin position="110"/>
        <end position="358"/>
    </location>
</feature>
<sequence length="358" mass="42243">MDLEQEKNIQQIPYIQIIPENDINNVQIQEQKQIQVLKELDNFQKSIFKDPKPKKRDLKLDLKSALEFMTNESQSDNSQKKLKSHFNFNQEELYYEKQNNQYDNFHEFKYYCDVSMKKCSRKDQEDRFQALFPIEQQLKYDAFFAVFDGHSTSDIADILKQNLHKYIYQHPQYNTDLQQAIKESFKEIDQKIIQMQTQQSLNQGGSTALCCLVKQENLYIINCGDSTCVLVTNDNNIIFLNQLHKPSEEKEMEMLKKKGAIILGKNRINGQLGISRSIGDSEYKEFITSEPDIFTHQIQENYKYCIMATDGFWDEENNNLLNIENNNKINENFQKIEQNSPFSIKIDNSKKKEGFTFF</sequence>
<dbReference type="InterPro" id="IPR015655">
    <property type="entry name" value="PP2C"/>
</dbReference>
<dbReference type="OrthoDB" id="10264738at2759"/>
<dbReference type="eggNOG" id="KOG0698">
    <property type="taxonomic scope" value="Eukaryota"/>
</dbReference>
<keyword evidence="5" id="KW-1185">Reference proteome</keyword>
<evidence type="ECO:0000256" key="2">
    <source>
        <dbReference type="ARBA" id="ARBA00023136"/>
    </source>
</evidence>
<reference evidence="4 5" key="1">
    <citation type="submission" date="2011-07" db="EMBL/GenBank/DDBJ databases">
        <authorList>
            <person name="Coyne R."/>
            <person name="Brami D."/>
            <person name="Johnson J."/>
            <person name="Hostetler J."/>
            <person name="Hannick L."/>
            <person name="Clark T."/>
            <person name="Cassidy-Hanley D."/>
            <person name="Inman J."/>
        </authorList>
    </citation>
    <scope>NUCLEOTIDE SEQUENCE [LARGE SCALE GENOMIC DNA]</scope>
    <source>
        <strain evidence="4 5">G5</strain>
    </source>
</reference>
<keyword evidence="4" id="KW-0378">Hydrolase</keyword>
<dbReference type="Proteomes" id="UP000008983">
    <property type="component" value="Unassembled WGS sequence"/>
</dbReference>
<evidence type="ECO:0000313" key="5">
    <source>
        <dbReference type="Proteomes" id="UP000008983"/>
    </source>
</evidence>
<accession>G0QR98</accession>
<dbReference type="Gene3D" id="3.60.40.10">
    <property type="entry name" value="PPM-type phosphatase domain"/>
    <property type="match status" value="1"/>
</dbReference>
<dbReference type="OMA" id="AQFFYAI"/>
<dbReference type="PANTHER" id="PTHR13832">
    <property type="entry name" value="PROTEIN PHOSPHATASE 2C"/>
    <property type="match status" value="1"/>
</dbReference>
<dbReference type="CDD" id="cd00143">
    <property type="entry name" value="PP2Cc"/>
    <property type="match status" value="1"/>
</dbReference>
<dbReference type="GeneID" id="14908422"/>
<comment type="subcellular location">
    <subcellularLocation>
        <location evidence="1">Membrane</location>
    </subcellularLocation>
</comment>
<protein>
    <submittedName>
        <fullName evidence="4">Protein phosphatase 2c, putative</fullName>
        <ecNumber evidence="4">3.1.3.16</ecNumber>
    </submittedName>
</protein>